<dbReference type="Pfam" id="PF01048">
    <property type="entry name" value="PNP_UDP_1"/>
    <property type="match status" value="1"/>
</dbReference>
<evidence type="ECO:0000259" key="1">
    <source>
        <dbReference type="Pfam" id="PF01048"/>
    </source>
</evidence>
<reference evidence="2" key="2">
    <citation type="submission" date="2023-06" db="EMBL/GenBank/DDBJ databases">
        <authorList>
            <person name="Ma L."/>
            <person name="Liu K.-W."/>
            <person name="Li Z."/>
            <person name="Hsiao Y.-Y."/>
            <person name="Qi Y."/>
            <person name="Fu T."/>
            <person name="Tang G."/>
            <person name="Zhang D."/>
            <person name="Sun W.-H."/>
            <person name="Liu D.-K."/>
            <person name="Li Y."/>
            <person name="Chen G.-Z."/>
            <person name="Liu X.-D."/>
            <person name="Liao X.-Y."/>
            <person name="Jiang Y.-T."/>
            <person name="Yu X."/>
            <person name="Hao Y."/>
            <person name="Huang J."/>
            <person name="Zhao X.-W."/>
            <person name="Ke S."/>
            <person name="Chen Y.-Y."/>
            <person name="Wu W.-L."/>
            <person name="Hsu J.-L."/>
            <person name="Lin Y.-F."/>
            <person name="Huang M.-D."/>
            <person name="Li C.-Y."/>
            <person name="Huang L."/>
            <person name="Wang Z.-W."/>
            <person name="Zhao X."/>
            <person name="Zhong W.-Y."/>
            <person name="Peng D.-H."/>
            <person name="Ahmad S."/>
            <person name="Lan S."/>
            <person name="Zhang J.-S."/>
            <person name="Tsai W.-C."/>
            <person name="Van De Peer Y."/>
            <person name="Liu Z.-J."/>
        </authorList>
    </citation>
    <scope>NUCLEOTIDE SEQUENCE</scope>
    <source>
        <strain evidence="2">SCP</strain>
        <tissue evidence="2">Leaves</tissue>
    </source>
</reference>
<dbReference type="AlphaFoldDB" id="A0AAV9AKZ9"/>
<comment type="caution">
    <text evidence="2">The sequence shown here is derived from an EMBL/GenBank/DDBJ whole genome shotgun (WGS) entry which is preliminary data.</text>
</comment>
<evidence type="ECO:0000313" key="2">
    <source>
        <dbReference type="EMBL" id="KAK1264893.1"/>
    </source>
</evidence>
<proteinExistence type="predicted"/>
<reference evidence="2" key="1">
    <citation type="journal article" date="2023" name="Nat. Commun.">
        <title>Diploid and tetraploid genomes of Acorus and the evolution of monocots.</title>
        <authorList>
            <person name="Ma L."/>
            <person name="Liu K.W."/>
            <person name="Li Z."/>
            <person name="Hsiao Y.Y."/>
            <person name="Qi Y."/>
            <person name="Fu T."/>
            <person name="Tang G.D."/>
            <person name="Zhang D."/>
            <person name="Sun W.H."/>
            <person name="Liu D.K."/>
            <person name="Li Y."/>
            <person name="Chen G.Z."/>
            <person name="Liu X.D."/>
            <person name="Liao X.Y."/>
            <person name="Jiang Y.T."/>
            <person name="Yu X."/>
            <person name="Hao Y."/>
            <person name="Huang J."/>
            <person name="Zhao X.W."/>
            <person name="Ke S."/>
            <person name="Chen Y.Y."/>
            <person name="Wu W.L."/>
            <person name="Hsu J.L."/>
            <person name="Lin Y.F."/>
            <person name="Huang M.D."/>
            <person name="Li C.Y."/>
            <person name="Huang L."/>
            <person name="Wang Z.W."/>
            <person name="Zhao X."/>
            <person name="Zhong W.Y."/>
            <person name="Peng D.H."/>
            <person name="Ahmad S."/>
            <person name="Lan S."/>
            <person name="Zhang J.S."/>
            <person name="Tsai W.C."/>
            <person name="Van de Peer Y."/>
            <person name="Liu Z.J."/>
        </authorList>
    </citation>
    <scope>NUCLEOTIDE SEQUENCE</scope>
    <source>
        <strain evidence="2">SCP</strain>
    </source>
</reference>
<accession>A0AAV9AKZ9</accession>
<evidence type="ECO:0000313" key="3">
    <source>
        <dbReference type="Proteomes" id="UP001179952"/>
    </source>
</evidence>
<sequence>MLGLKLEGCLNKTTCLDPSPRVVTVHRGTSASIYLDNAAYRSFIYNKFGVSPVDMESASVALICAQQGVPFIVIRALSDLAGGGSAQSNEADTFTPIAATNSVKAVVEFIKKLGSH</sequence>
<organism evidence="2 3">
    <name type="scientific">Acorus gramineus</name>
    <name type="common">Dwarf sweet flag</name>
    <dbReference type="NCBI Taxonomy" id="55184"/>
    <lineage>
        <taxon>Eukaryota</taxon>
        <taxon>Viridiplantae</taxon>
        <taxon>Streptophyta</taxon>
        <taxon>Embryophyta</taxon>
        <taxon>Tracheophyta</taxon>
        <taxon>Spermatophyta</taxon>
        <taxon>Magnoliopsida</taxon>
        <taxon>Liliopsida</taxon>
        <taxon>Acoraceae</taxon>
        <taxon>Acorus</taxon>
    </lineage>
</organism>
<feature type="domain" description="Nucleoside phosphorylase" evidence="1">
    <location>
        <begin position="21"/>
        <end position="111"/>
    </location>
</feature>
<dbReference type="Proteomes" id="UP001179952">
    <property type="component" value="Unassembled WGS sequence"/>
</dbReference>
<gene>
    <name evidence="2" type="ORF">QJS04_geneDACA019410</name>
</gene>
<dbReference type="GO" id="GO:0003824">
    <property type="term" value="F:catalytic activity"/>
    <property type="evidence" value="ECO:0007669"/>
    <property type="project" value="InterPro"/>
</dbReference>
<dbReference type="PANTHER" id="PTHR21234">
    <property type="entry name" value="PURINE NUCLEOSIDE PHOSPHORYLASE"/>
    <property type="match status" value="1"/>
</dbReference>
<name>A0AAV9AKZ9_ACOGR</name>
<dbReference type="InterPro" id="IPR035994">
    <property type="entry name" value="Nucleoside_phosphorylase_sf"/>
</dbReference>
<dbReference type="GO" id="GO:0009116">
    <property type="term" value="P:nucleoside metabolic process"/>
    <property type="evidence" value="ECO:0007669"/>
    <property type="project" value="InterPro"/>
</dbReference>
<dbReference type="Gene3D" id="3.40.50.1580">
    <property type="entry name" value="Nucleoside phosphorylase domain"/>
    <property type="match status" value="1"/>
</dbReference>
<dbReference type="SUPFAM" id="SSF53167">
    <property type="entry name" value="Purine and uridine phosphorylases"/>
    <property type="match status" value="1"/>
</dbReference>
<dbReference type="EMBL" id="JAUJYN010000008">
    <property type="protein sequence ID" value="KAK1264893.1"/>
    <property type="molecule type" value="Genomic_DNA"/>
</dbReference>
<dbReference type="PANTHER" id="PTHR21234:SF19">
    <property type="entry name" value="BARK STORAGE PROTEIN B-LIKE"/>
    <property type="match status" value="1"/>
</dbReference>
<dbReference type="InterPro" id="IPR000845">
    <property type="entry name" value="Nucleoside_phosphorylase_d"/>
</dbReference>
<protein>
    <recommendedName>
        <fullName evidence="1">Nucleoside phosphorylase domain-containing protein</fullName>
    </recommendedName>
</protein>
<keyword evidence="3" id="KW-1185">Reference proteome</keyword>